<dbReference type="Proteomes" id="UP000270296">
    <property type="component" value="Unassembled WGS sequence"/>
</dbReference>
<sequence length="269" mass="30065">MCPTLRYLPSEKYLIEKGCLRSTSADLIGCAYRRSMRHVYCICASDDFCNESASAGNGSKREQKLSVQCRECYTWKSCLGICHADYCWAEAITGAEQCGYGVPFLPYHYQTPSLLSLESNHNACVRIEFSGQLQVKRFFECICSGHNCNGFSKSVSKFQPLSSDRPLVTCYSCSHSSTVPFRRTVCRQNTCRGQFCFLSIENANVPSGLHAQTSGCLNSTIPSHVVLGCRHNWILDQRERVECVCTKDLCNSEPSTLIMLACGILTHHE</sequence>
<reference evidence="3" key="1">
    <citation type="submission" date="2016-06" db="UniProtKB">
        <authorList>
            <consortium name="WormBaseParasite"/>
        </authorList>
    </citation>
    <scope>IDENTIFICATION</scope>
</reference>
<dbReference type="PANTHER" id="PTHR37433">
    <property type="entry name" value="PROTEIN CBG25136-RELATED"/>
    <property type="match status" value="1"/>
</dbReference>
<evidence type="ECO:0000313" key="3">
    <source>
        <dbReference type="WBParaSite" id="SBAD_0000628801-mRNA-1"/>
    </source>
</evidence>
<dbReference type="PANTHER" id="PTHR37433:SF6">
    <property type="entry name" value="ACTIVIN_RECP DOMAIN-CONTAINING PROTEIN"/>
    <property type="match status" value="1"/>
</dbReference>
<keyword evidence="2" id="KW-1185">Reference proteome</keyword>
<accession>A0A183IR05</accession>
<evidence type="ECO:0000313" key="2">
    <source>
        <dbReference type="Proteomes" id="UP000270296"/>
    </source>
</evidence>
<reference evidence="1 2" key="2">
    <citation type="submission" date="2018-11" db="EMBL/GenBank/DDBJ databases">
        <authorList>
            <consortium name="Pathogen Informatics"/>
        </authorList>
    </citation>
    <scope>NUCLEOTIDE SEQUENCE [LARGE SCALE GENOMIC DNA]</scope>
</reference>
<dbReference type="WBParaSite" id="SBAD_0000628801-mRNA-1">
    <property type="protein sequence ID" value="SBAD_0000628801-mRNA-1"/>
    <property type="gene ID" value="SBAD_0000628801"/>
</dbReference>
<organism evidence="3">
    <name type="scientific">Soboliphyme baturini</name>
    <dbReference type="NCBI Taxonomy" id="241478"/>
    <lineage>
        <taxon>Eukaryota</taxon>
        <taxon>Metazoa</taxon>
        <taxon>Ecdysozoa</taxon>
        <taxon>Nematoda</taxon>
        <taxon>Enoplea</taxon>
        <taxon>Dorylaimia</taxon>
        <taxon>Dioctophymatida</taxon>
        <taxon>Dioctophymatoidea</taxon>
        <taxon>Soboliphymatidae</taxon>
        <taxon>Soboliphyme</taxon>
    </lineage>
</organism>
<dbReference type="OrthoDB" id="5773656at2759"/>
<protein>
    <submittedName>
        <fullName evidence="3">Protein quiver</fullName>
    </submittedName>
</protein>
<proteinExistence type="predicted"/>
<dbReference type="AlphaFoldDB" id="A0A183IR05"/>
<name>A0A183IR05_9BILA</name>
<dbReference type="EMBL" id="UZAM01009456">
    <property type="protein sequence ID" value="VDP09083.1"/>
    <property type="molecule type" value="Genomic_DNA"/>
</dbReference>
<gene>
    <name evidence="1" type="ORF">SBAD_LOCUS6052</name>
</gene>
<evidence type="ECO:0000313" key="1">
    <source>
        <dbReference type="EMBL" id="VDP09083.1"/>
    </source>
</evidence>